<dbReference type="EMBL" id="NHMP01000012">
    <property type="protein sequence ID" value="OXE44374.1"/>
    <property type="molecule type" value="Genomic_DNA"/>
</dbReference>
<gene>
    <name evidence="3" type="ORF">ADH67_12225</name>
</gene>
<reference evidence="4" key="1">
    <citation type="submission" date="2017-05" db="EMBL/GenBank/DDBJ databases">
        <title>Improved OligoMM genomes.</title>
        <authorList>
            <person name="Garzetti D."/>
        </authorList>
    </citation>
    <scope>NUCLEOTIDE SEQUENCE [LARGE SCALE GENOMIC DNA]</scope>
    <source>
        <strain evidence="4">YL45</strain>
    </source>
</reference>
<dbReference type="InterPro" id="IPR005184">
    <property type="entry name" value="DUF306_Meta_HslJ"/>
</dbReference>
<comment type="caution">
    <text evidence="3">The sequence shown here is derived from an EMBL/GenBank/DDBJ whole genome shotgun (WGS) entry which is preliminary data.</text>
</comment>
<dbReference type="Proteomes" id="UP000214610">
    <property type="component" value="Unassembled WGS sequence"/>
</dbReference>
<dbReference type="AlphaFoldDB" id="A0A227KAU0"/>
<organism evidence="3 4">
    <name type="scientific">Turicimonas muris</name>
    <dbReference type="NCBI Taxonomy" id="1796652"/>
    <lineage>
        <taxon>Bacteria</taxon>
        <taxon>Pseudomonadati</taxon>
        <taxon>Pseudomonadota</taxon>
        <taxon>Betaproteobacteria</taxon>
        <taxon>Burkholderiales</taxon>
        <taxon>Sutterellaceae</taxon>
        <taxon>Turicimonas</taxon>
    </lineage>
</organism>
<feature type="chain" id="PRO_5011254651" description="DUF306 domain-containing protein" evidence="1">
    <location>
        <begin position="20"/>
        <end position="138"/>
    </location>
</feature>
<name>A0A227KAU0_9BURK</name>
<dbReference type="GeneID" id="78361339"/>
<evidence type="ECO:0000256" key="1">
    <source>
        <dbReference type="SAM" id="SignalP"/>
    </source>
</evidence>
<dbReference type="InterPro" id="IPR038670">
    <property type="entry name" value="HslJ-like_sf"/>
</dbReference>
<keyword evidence="1" id="KW-0732">Signal</keyword>
<keyword evidence="4" id="KW-1185">Reference proteome</keyword>
<dbReference type="RefSeq" id="WP_066592566.1">
    <property type="nucleotide sequence ID" value="NZ_CAJTBZ010000037.1"/>
</dbReference>
<accession>A0A227KAU0</accession>
<evidence type="ECO:0000313" key="4">
    <source>
        <dbReference type="Proteomes" id="UP000214610"/>
    </source>
</evidence>
<evidence type="ECO:0000313" key="3">
    <source>
        <dbReference type="EMBL" id="OXE44374.1"/>
    </source>
</evidence>
<protein>
    <recommendedName>
        <fullName evidence="2">DUF306 domain-containing protein</fullName>
    </recommendedName>
</protein>
<proteinExistence type="predicted"/>
<evidence type="ECO:0000259" key="2">
    <source>
        <dbReference type="Pfam" id="PF03724"/>
    </source>
</evidence>
<feature type="signal peptide" evidence="1">
    <location>
        <begin position="1"/>
        <end position="19"/>
    </location>
</feature>
<dbReference type="InterPro" id="IPR053147">
    <property type="entry name" value="Hsp_HslJ-like"/>
</dbReference>
<sequence length="138" mass="15149">MRKFLLGAILLSMTGLASAVTVEDLTSTSSWMPATDSVPSCDIPATITFKKNGKLNSEPGCNSLFGDYVIGDNDKLEFVNMGMTRKLCAKQYMDLEASFTDLLNKTKFAKKDGKYLILFDADKKEIGRLEPERSGSCS</sequence>
<dbReference type="PANTHER" id="PTHR35535:SF1">
    <property type="entry name" value="HEAT SHOCK PROTEIN HSLJ"/>
    <property type="match status" value="1"/>
</dbReference>
<dbReference type="Gene3D" id="2.40.128.270">
    <property type="match status" value="1"/>
</dbReference>
<dbReference type="PANTHER" id="PTHR35535">
    <property type="entry name" value="HEAT SHOCK PROTEIN HSLJ"/>
    <property type="match status" value="1"/>
</dbReference>
<feature type="domain" description="DUF306" evidence="2">
    <location>
        <begin position="43"/>
        <end position="128"/>
    </location>
</feature>
<dbReference type="Pfam" id="PF03724">
    <property type="entry name" value="META"/>
    <property type="match status" value="1"/>
</dbReference>